<accession>A0ACB8CVF6</accession>
<organism evidence="1 2">
    <name type="scientific">Dermacentor silvarum</name>
    <name type="common">Tick</name>
    <dbReference type="NCBI Taxonomy" id="543639"/>
    <lineage>
        <taxon>Eukaryota</taxon>
        <taxon>Metazoa</taxon>
        <taxon>Ecdysozoa</taxon>
        <taxon>Arthropoda</taxon>
        <taxon>Chelicerata</taxon>
        <taxon>Arachnida</taxon>
        <taxon>Acari</taxon>
        <taxon>Parasitiformes</taxon>
        <taxon>Ixodida</taxon>
        <taxon>Ixodoidea</taxon>
        <taxon>Ixodidae</taxon>
        <taxon>Rhipicephalinae</taxon>
        <taxon>Dermacentor</taxon>
    </lineage>
</organism>
<evidence type="ECO:0000313" key="2">
    <source>
        <dbReference type="Proteomes" id="UP000821865"/>
    </source>
</evidence>
<protein>
    <submittedName>
        <fullName evidence="1">Uncharacterized protein</fullName>
    </submittedName>
</protein>
<evidence type="ECO:0000313" key="1">
    <source>
        <dbReference type="EMBL" id="KAH7953185.1"/>
    </source>
</evidence>
<dbReference type="Proteomes" id="UP000821865">
    <property type="component" value="Chromosome 4"/>
</dbReference>
<proteinExistence type="predicted"/>
<reference evidence="1" key="1">
    <citation type="submission" date="2020-05" db="EMBL/GenBank/DDBJ databases">
        <title>Large-scale comparative analyses of tick genomes elucidate their genetic diversity and vector capacities.</title>
        <authorList>
            <person name="Jia N."/>
            <person name="Wang J."/>
            <person name="Shi W."/>
            <person name="Du L."/>
            <person name="Sun Y."/>
            <person name="Zhan W."/>
            <person name="Jiang J."/>
            <person name="Wang Q."/>
            <person name="Zhang B."/>
            <person name="Ji P."/>
            <person name="Sakyi L.B."/>
            <person name="Cui X."/>
            <person name="Yuan T."/>
            <person name="Jiang B."/>
            <person name="Yang W."/>
            <person name="Lam T.T.-Y."/>
            <person name="Chang Q."/>
            <person name="Ding S."/>
            <person name="Wang X."/>
            <person name="Zhu J."/>
            <person name="Ruan X."/>
            <person name="Zhao L."/>
            <person name="Wei J."/>
            <person name="Que T."/>
            <person name="Du C."/>
            <person name="Cheng J."/>
            <person name="Dai P."/>
            <person name="Han X."/>
            <person name="Huang E."/>
            <person name="Gao Y."/>
            <person name="Liu J."/>
            <person name="Shao H."/>
            <person name="Ye R."/>
            <person name="Li L."/>
            <person name="Wei W."/>
            <person name="Wang X."/>
            <person name="Wang C."/>
            <person name="Yang T."/>
            <person name="Huo Q."/>
            <person name="Li W."/>
            <person name="Guo W."/>
            <person name="Chen H."/>
            <person name="Zhou L."/>
            <person name="Ni X."/>
            <person name="Tian J."/>
            <person name="Zhou Y."/>
            <person name="Sheng Y."/>
            <person name="Liu T."/>
            <person name="Pan Y."/>
            <person name="Xia L."/>
            <person name="Li J."/>
            <person name="Zhao F."/>
            <person name="Cao W."/>
        </authorList>
    </citation>
    <scope>NUCLEOTIDE SEQUENCE</scope>
    <source>
        <strain evidence="1">Dsil-2018</strain>
    </source>
</reference>
<comment type="caution">
    <text evidence="1">The sequence shown here is derived from an EMBL/GenBank/DDBJ whole genome shotgun (WGS) entry which is preliminary data.</text>
</comment>
<name>A0ACB8CVF6_DERSI</name>
<sequence length="232" mass="24873">MRLGSGTVLIVAPGRAPLCLHCKHTGHIRRDCRVPKCAECHAFGHGQEACSRSYAKAVGRSTVVDQSELVMDEEEAEQAAAPATADKSGTDQGADKEVRVSGLQTPAMTVSSVGEHQETATTNAVGVGPVFQDEGPKGESSDATSVSQTQQAASIKPAVDESALGDMRRIVTSQEFQSATSRTQYCNRLRPIVKKVSGNSCWGYQCTREFEMMRFLMPPPENFYGGTPPIPP</sequence>
<keyword evidence="2" id="KW-1185">Reference proteome</keyword>
<gene>
    <name evidence="1" type="ORF">HPB49_005841</name>
</gene>
<dbReference type="EMBL" id="CM023473">
    <property type="protein sequence ID" value="KAH7953185.1"/>
    <property type="molecule type" value="Genomic_DNA"/>
</dbReference>